<reference evidence="2 3" key="1">
    <citation type="submission" date="2020-08" db="EMBL/GenBank/DDBJ databases">
        <title>Genomic Encyclopedia of Type Strains, Phase III (KMG-III): the genomes of soil and plant-associated and newly described type strains.</title>
        <authorList>
            <person name="Whitman W."/>
        </authorList>
    </citation>
    <scope>NUCLEOTIDE SEQUENCE [LARGE SCALE GENOMIC DNA]</scope>
    <source>
        <strain evidence="2 3">CECT 7015</strain>
    </source>
</reference>
<proteinExistence type="predicted"/>
<evidence type="ECO:0000259" key="1">
    <source>
        <dbReference type="PROSITE" id="PS50914"/>
    </source>
</evidence>
<dbReference type="Pfam" id="PF04972">
    <property type="entry name" value="BON"/>
    <property type="match status" value="2"/>
</dbReference>
<dbReference type="PROSITE" id="PS50914">
    <property type="entry name" value="BON"/>
    <property type="match status" value="1"/>
</dbReference>
<dbReference type="PANTHER" id="PTHR34606">
    <property type="entry name" value="BON DOMAIN-CONTAINING PROTEIN"/>
    <property type="match status" value="1"/>
</dbReference>
<comment type="caution">
    <text evidence="2">The sequence shown here is derived from an EMBL/GenBank/DDBJ whole genome shotgun (WGS) entry which is preliminary data.</text>
</comment>
<dbReference type="InterPro" id="IPR007055">
    <property type="entry name" value="BON_dom"/>
</dbReference>
<feature type="domain" description="BON" evidence="1">
    <location>
        <begin position="1"/>
        <end position="68"/>
    </location>
</feature>
<evidence type="ECO:0000313" key="3">
    <source>
        <dbReference type="Proteomes" id="UP000554520"/>
    </source>
</evidence>
<dbReference type="AlphaFoldDB" id="A0A839UE54"/>
<organism evidence="2 3">
    <name type="scientific">Phyllobacterium trifolii</name>
    <dbReference type="NCBI Taxonomy" id="300193"/>
    <lineage>
        <taxon>Bacteria</taxon>
        <taxon>Pseudomonadati</taxon>
        <taxon>Pseudomonadota</taxon>
        <taxon>Alphaproteobacteria</taxon>
        <taxon>Hyphomicrobiales</taxon>
        <taxon>Phyllobacteriaceae</taxon>
        <taxon>Phyllobacterium</taxon>
    </lineage>
</organism>
<sequence>MSDRSLSIIDELDYEPSIDAANLGVAVKDGIVTLSGNVMSFAQRMSVRDAALHVKGVKAVVQEIEVAPANVHATTDEEIARRTVDMLNWNIVIPENKVQVEVRQGWVHLTRLECQYQKDAAESAIWRLPSVSNKQGRSGGNHS</sequence>
<dbReference type="Proteomes" id="UP000554520">
    <property type="component" value="Unassembled WGS sequence"/>
</dbReference>
<gene>
    <name evidence="2" type="ORF">FHS21_003105</name>
</gene>
<keyword evidence="3" id="KW-1185">Reference proteome</keyword>
<name>A0A839UE54_9HYPH</name>
<evidence type="ECO:0000313" key="2">
    <source>
        <dbReference type="EMBL" id="MBB3146689.1"/>
    </source>
</evidence>
<accession>A0A839UE54</accession>
<dbReference type="Gene3D" id="3.30.1340.30">
    <property type="match status" value="2"/>
</dbReference>
<dbReference type="EMBL" id="JACHXN010000009">
    <property type="protein sequence ID" value="MBB3146689.1"/>
    <property type="molecule type" value="Genomic_DNA"/>
</dbReference>
<protein>
    <submittedName>
        <fullName evidence="2">Osmotically-inducible protein OsmY</fullName>
    </submittedName>
</protein>
<dbReference type="RefSeq" id="WP_312879879.1">
    <property type="nucleotide sequence ID" value="NZ_JACHXN010000009.1"/>
</dbReference>
<dbReference type="PANTHER" id="PTHR34606:SF4">
    <property type="entry name" value="OUTER MEMBRANE LIPOPROTEIN DOLP"/>
    <property type="match status" value="1"/>
</dbReference>
<dbReference type="InterPro" id="IPR051686">
    <property type="entry name" value="Lipoprotein_DolP"/>
</dbReference>